<dbReference type="InterPro" id="IPR029061">
    <property type="entry name" value="THDP-binding"/>
</dbReference>
<evidence type="ECO:0000259" key="5">
    <source>
        <dbReference type="Pfam" id="PF02775"/>
    </source>
</evidence>
<dbReference type="EMBL" id="LJCO01000011">
    <property type="protein sequence ID" value="KPV45388.1"/>
    <property type="molecule type" value="Genomic_DNA"/>
</dbReference>
<dbReference type="Pfam" id="PF02776">
    <property type="entry name" value="TPP_enzyme_N"/>
    <property type="match status" value="1"/>
</dbReference>
<feature type="domain" description="Thiamine pyrophosphate enzyme TPP-binding" evidence="5">
    <location>
        <begin position="390"/>
        <end position="536"/>
    </location>
</feature>
<dbReference type="GO" id="GO:0000287">
    <property type="term" value="F:magnesium ion binding"/>
    <property type="evidence" value="ECO:0007669"/>
    <property type="project" value="InterPro"/>
</dbReference>
<dbReference type="CDD" id="cd07035">
    <property type="entry name" value="TPP_PYR_POX_like"/>
    <property type="match status" value="1"/>
</dbReference>
<evidence type="ECO:0000256" key="2">
    <source>
        <dbReference type="ARBA" id="ARBA00023052"/>
    </source>
</evidence>
<dbReference type="CDD" id="cd00568">
    <property type="entry name" value="TPP_enzymes"/>
    <property type="match status" value="1"/>
</dbReference>
<evidence type="ECO:0000259" key="4">
    <source>
        <dbReference type="Pfam" id="PF00205"/>
    </source>
</evidence>
<keyword evidence="2 3" id="KW-0786">Thiamine pyrophosphate</keyword>
<dbReference type="Pfam" id="PF00205">
    <property type="entry name" value="TPP_enzyme_M"/>
    <property type="match status" value="1"/>
</dbReference>
<dbReference type="GO" id="GO:0009099">
    <property type="term" value="P:L-valine biosynthetic process"/>
    <property type="evidence" value="ECO:0007669"/>
    <property type="project" value="TreeGrafter"/>
</dbReference>
<dbReference type="Proteomes" id="UP000050482">
    <property type="component" value="Unassembled WGS sequence"/>
</dbReference>
<dbReference type="InterPro" id="IPR000399">
    <property type="entry name" value="TPP-bd_CS"/>
</dbReference>
<dbReference type="SUPFAM" id="SSF52467">
    <property type="entry name" value="DHS-like NAD/FAD-binding domain"/>
    <property type="match status" value="1"/>
</dbReference>
<protein>
    <recommendedName>
        <fullName evidence="9">Acetolactate synthase</fullName>
    </recommendedName>
</protein>
<dbReference type="InterPro" id="IPR029035">
    <property type="entry name" value="DHS-like_NAD/FAD-binding_dom"/>
</dbReference>
<comment type="similarity">
    <text evidence="1 3">Belongs to the TPP enzyme family.</text>
</comment>
<dbReference type="GO" id="GO:0009097">
    <property type="term" value="P:isoleucine biosynthetic process"/>
    <property type="evidence" value="ECO:0007669"/>
    <property type="project" value="TreeGrafter"/>
</dbReference>
<dbReference type="Pfam" id="PF02775">
    <property type="entry name" value="TPP_enzyme_C"/>
    <property type="match status" value="1"/>
</dbReference>
<proteinExistence type="inferred from homology"/>
<dbReference type="Gene3D" id="3.40.50.1220">
    <property type="entry name" value="TPP-binding domain"/>
    <property type="match status" value="1"/>
</dbReference>
<name>A0A0P9GVT0_9BACL</name>
<gene>
    <name evidence="7" type="ORF">AN477_02480</name>
</gene>
<reference evidence="7 8" key="1">
    <citation type="submission" date="2015-09" db="EMBL/GenBank/DDBJ databases">
        <title>Draft genome sequence of Alicyclobacillus ferrooxydans DSM 22381.</title>
        <authorList>
            <person name="Hemp J."/>
        </authorList>
    </citation>
    <scope>NUCLEOTIDE SEQUENCE [LARGE SCALE GENOMIC DNA]</scope>
    <source>
        <strain evidence="7 8">TC-34</strain>
    </source>
</reference>
<dbReference type="Gene3D" id="3.40.50.970">
    <property type="match status" value="2"/>
</dbReference>
<dbReference type="PANTHER" id="PTHR18968:SF120">
    <property type="entry name" value="ACETOLACTATE SYNTHASE LARGE SUBUNIT"/>
    <property type="match status" value="1"/>
</dbReference>
<dbReference type="GO" id="GO:0030976">
    <property type="term" value="F:thiamine pyrophosphate binding"/>
    <property type="evidence" value="ECO:0007669"/>
    <property type="project" value="InterPro"/>
</dbReference>
<accession>A0A0P9GVT0</accession>
<dbReference type="STRING" id="471514.AN477_02480"/>
<dbReference type="InterPro" id="IPR012000">
    <property type="entry name" value="Thiamin_PyroP_enz_cen_dom"/>
</dbReference>
<evidence type="ECO:0000313" key="7">
    <source>
        <dbReference type="EMBL" id="KPV45388.1"/>
    </source>
</evidence>
<dbReference type="FunFam" id="3.40.50.970:FF:000007">
    <property type="entry name" value="Acetolactate synthase"/>
    <property type="match status" value="1"/>
</dbReference>
<dbReference type="SUPFAM" id="SSF52518">
    <property type="entry name" value="Thiamin diphosphate-binding fold (THDP-binding)"/>
    <property type="match status" value="2"/>
</dbReference>
<evidence type="ECO:0000259" key="6">
    <source>
        <dbReference type="Pfam" id="PF02776"/>
    </source>
</evidence>
<dbReference type="InterPro" id="IPR011766">
    <property type="entry name" value="TPP_enzyme_TPP-bd"/>
</dbReference>
<dbReference type="GO" id="GO:0003984">
    <property type="term" value="F:acetolactate synthase activity"/>
    <property type="evidence" value="ECO:0007669"/>
    <property type="project" value="TreeGrafter"/>
</dbReference>
<dbReference type="GO" id="GO:0050660">
    <property type="term" value="F:flavin adenine dinucleotide binding"/>
    <property type="evidence" value="ECO:0007669"/>
    <property type="project" value="TreeGrafter"/>
</dbReference>
<dbReference type="PROSITE" id="PS00187">
    <property type="entry name" value="TPP_ENZYMES"/>
    <property type="match status" value="1"/>
</dbReference>
<evidence type="ECO:0008006" key="9">
    <source>
        <dbReference type="Google" id="ProtNLM"/>
    </source>
</evidence>
<dbReference type="PANTHER" id="PTHR18968">
    <property type="entry name" value="THIAMINE PYROPHOSPHATE ENZYMES"/>
    <property type="match status" value="1"/>
</dbReference>
<dbReference type="GO" id="GO:0005948">
    <property type="term" value="C:acetolactate synthase complex"/>
    <property type="evidence" value="ECO:0007669"/>
    <property type="project" value="TreeGrafter"/>
</dbReference>
<evidence type="ECO:0000256" key="3">
    <source>
        <dbReference type="RuleBase" id="RU362132"/>
    </source>
</evidence>
<feature type="domain" description="Thiamine pyrophosphate enzyme central" evidence="4">
    <location>
        <begin position="192"/>
        <end position="324"/>
    </location>
</feature>
<evidence type="ECO:0000256" key="1">
    <source>
        <dbReference type="ARBA" id="ARBA00007812"/>
    </source>
</evidence>
<dbReference type="InterPro" id="IPR012001">
    <property type="entry name" value="Thiamin_PyroP_enz_TPP-bd_dom"/>
</dbReference>
<dbReference type="PATRIC" id="fig|471514.4.peg.2836"/>
<keyword evidence="8" id="KW-1185">Reference proteome</keyword>
<organism evidence="7 8">
    <name type="scientific">Alicyclobacillus ferrooxydans</name>
    <dbReference type="NCBI Taxonomy" id="471514"/>
    <lineage>
        <taxon>Bacteria</taxon>
        <taxon>Bacillati</taxon>
        <taxon>Bacillota</taxon>
        <taxon>Bacilli</taxon>
        <taxon>Bacillales</taxon>
        <taxon>Alicyclobacillaceae</taxon>
        <taxon>Alicyclobacillus</taxon>
    </lineage>
</organism>
<feature type="domain" description="Thiamine pyrophosphate enzyme N-terminal TPP-binding" evidence="6">
    <location>
        <begin position="1"/>
        <end position="113"/>
    </location>
</feature>
<comment type="caution">
    <text evidence="7">The sequence shown here is derived from an EMBL/GenBank/DDBJ whole genome shotgun (WGS) entry which is preliminary data.</text>
</comment>
<dbReference type="NCBIfam" id="NF006052">
    <property type="entry name" value="PRK08199.1"/>
    <property type="match status" value="1"/>
</dbReference>
<sequence>MTGGQVVTQVLASEGVKHVFCVPGESYLEVLDGLYEHPEIELISTRHESGAAFMAEAYAKASGQVGVCMATRAVGLSNLSIGLHTARQDSTPLVAIVGHVPQDHQEKEAFQEVPLSEWFRPVCKWTVEIRDVKRIPELLHRAFYVASTGRKGPVLVVMPQDVLEAVTEPPVRDALPYHASLPQPDLSMVRNVHQELIRAARPVVIVGGGVTASAATNPLLAVAKRYELPLVSAFRRYDAVPNEDVYFAGWLGFGPNRGLVEEIGQADLVLTIGTRLSQVTTQDYTLLSPETKVIVVDVDPLAGVTAHPPAYVISSDAAAFCEALLAVSEDSGDLSTSNRTMRRDRIDRLHRAYLQFSEPRHIEGDGAVNLEGMMYDFARTVPEDTIITSDAGNFFGWLARYYRFNKPGTYVGPTSGAMGYGLPAALGVKLAKPSATVVAFAGDGGFMMTMSEMATAALYEIPVVAVVVNNSLYGTIRAHQERKHQGRPVGTSLFNPSFAEVARSFGGFGIRVTTNEEFKAGLAQALSAGRFALVEVLSDPKILSAGS</sequence>
<dbReference type="InterPro" id="IPR045229">
    <property type="entry name" value="TPP_enz"/>
</dbReference>
<evidence type="ECO:0000313" key="8">
    <source>
        <dbReference type="Proteomes" id="UP000050482"/>
    </source>
</evidence>
<dbReference type="AlphaFoldDB" id="A0A0P9GVT0"/>